<feature type="region of interest" description="Disordered" evidence="1">
    <location>
        <begin position="1"/>
        <end position="112"/>
    </location>
</feature>
<evidence type="ECO:0000313" key="2">
    <source>
        <dbReference type="EMBL" id="CAE0268229.1"/>
    </source>
</evidence>
<feature type="compositionally biased region" description="Polar residues" evidence="1">
    <location>
        <begin position="72"/>
        <end position="81"/>
    </location>
</feature>
<reference evidence="3" key="1">
    <citation type="submission" date="2021-01" db="EMBL/GenBank/DDBJ databases">
        <authorList>
            <person name="Corre E."/>
            <person name="Pelletier E."/>
            <person name="Niang G."/>
            <person name="Scheremetjew M."/>
            <person name="Finn R."/>
            <person name="Kale V."/>
            <person name="Holt S."/>
            <person name="Cochrane G."/>
            <person name="Meng A."/>
            <person name="Brown T."/>
            <person name="Cohen L."/>
        </authorList>
    </citation>
    <scope>NUCLEOTIDE SEQUENCE</scope>
    <source>
        <strain evidence="3">NIES-2562</strain>
    </source>
</reference>
<feature type="compositionally biased region" description="Pro residues" evidence="1">
    <location>
        <begin position="501"/>
        <end position="510"/>
    </location>
</feature>
<dbReference type="EMBL" id="HBIB01046502">
    <property type="protein sequence ID" value="CAE0268230.1"/>
    <property type="molecule type" value="Transcribed_RNA"/>
</dbReference>
<proteinExistence type="predicted"/>
<accession>A0A7S3LWG0</accession>
<feature type="compositionally biased region" description="Pro residues" evidence="1">
    <location>
        <begin position="57"/>
        <end position="68"/>
    </location>
</feature>
<organism evidence="3">
    <name type="scientific">Palpitomonas bilix</name>
    <dbReference type="NCBI Taxonomy" id="652834"/>
    <lineage>
        <taxon>Eukaryota</taxon>
        <taxon>Eukaryota incertae sedis</taxon>
    </lineage>
</organism>
<evidence type="ECO:0000313" key="3">
    <source>
        <dbReference type="EMBL" id="CAE0268230.1"/>
    </source>
</evidence>
<evidence type="ECO:0000313" key="4">
    <source>
        <dbReference type="EMBL" id="CAE0268233.1"/>
    </source>
</evidence>
<feature type="region of interest" description="Disordered" evidence="1">
    <location>
        <begin position="499"/>
        <end position="529"/>
    </location>
</feature>
<dbReference type="AlphaFoldDB" id="A0A7S3LWG0"/>
<sequence>MTELPPVPIRPSWEDSPYTTSPSRPPHPPISSQVSNVSPTANPVSGHWLSGPSSVMSPPPRYPPPPSSVIPEQQTQTSSHISRTKRKQTKEEGEGEEEGEEEEEEMDEEKERIRRERHAFMENATEEQSRLLQTVQEQEEVKHGPVLKEAGKRKEAHTNLLGEKYFSSKGIFLAPVPCGTPFVNGVYFILGKSTGGKTTVACNLSHSLPTAPFHFAFGSNETENGKFTGLTGFTRVFNDYIQLNYSDPKKKKPVKINNVQRVLNVHKFENKEASRRNQLIMNVLPTDTELTIESKMRKNWLFCPNTMELFLDDFTKQTALMDTSKNSNDDVLSYIALEGRHAGIRAWMLMHHLDNIKDKGILENVRYVSFPKVDSAEAFKPFYDKLLKDFWNMEFVDSYEVVKQICSQRTLDESIPKKTETGRLISDDQRVKSYHTLLVDRTNSQKIPLGPEWEKHPAGNSFYFISELNTPRRMGGCPAEKLFDWVLGTNSPWEIPREVFVPPPSPPPSSFSPRGRPRKKTQKGGVICL</sequence>
<evidence type="ECO:0000256" key="1">
    <source>
        <dbReference type="SAM" id="MobiDB-lite"/>
    </source>
</evidence>
<feature type="compositionally biased region" description="Polar residues" evidence="1">
    <location>
        <begin position="33"/>
        <end position="43"/>
    </location>
</feature>
<protein>
    <submittedName>
        <fullName evidence="3">Uncharacterized protein</fullName>
    </submittedName>
</protein>
<gene>
    <name evidence="2" type="ORF">PBIL07802_LOCUS30578</name>
    <name evidence="3" type="ORF">PBIL07802_LOCUS30579</name>
    <name evidence="4" type="ORF">PBIL07802_LOCUS30582</name>
</gene>
<feature type="compositionally biased region" description="Acidic residues" evidence="1">
    <location>
        <begin position="93"/>
        <end position="108"/>
    </location>
</feature>
<dbReference type="EMBL" id="HBIB01046505">
    <property type="protein sequence ID" value="CAE0268233.1"/>
    <property type="molecule type" value="Transcribed_RNA"/>
</dbReference>
<name>A0A7S3LWG0_9EUKA</name>
<dbReference type="EMBL" id="HBIB01046501">
    <property type="protein sequence ID" value="CAE0268229.1"/>
    <property type="molecule type" value="Transcribed_RNA"/>
</dbReference>